<evidence type="ECO:0000313" key="12">
    <source>
        <dbReference type="EMBL" id="KAA8497864.1"/>
    </source>
</evidence>
<organism evidence="12 13">
    <name type="scientific">Porphyridium purpureum</name>
    <name type="common">Red alga</name>
    <name type="synonym">Porphyridium cruentum</name>
    <dbReference type="NCBI Taxonomy" id="35688"/>
    <lineage>
        <taxon>Eukaryota</taxon>
        <taxon>Rhodophyta</taxon>
        <taxon>Bangiophyceae</taxon>
        <taxon>Porphyridiales</taxon>
        <taxon>Porphyridiaceae</taxon>
        <taxon>Porphyridium</taxon>
    </lineage>
</organism>
<protein>
    <recommendedName>
        <fullName evidence="9">Kynurenine 3-monooxygenase</fullName>
        <ecNumber evidence="9">1.14.13.9</ecNumber>
    </recommendedName>
    <alternativeName>
        <fullName evidence="9">Kynurenine 3-hydroxylase</fullName>
    </alternativeName>
</protein>
<dbReference type="OrthoDB" id="10053569at2759"/>
<keyword evidence="9" id="KW-0496">Mitochondrion</keyword>
<comment type="catalytic activity">
    <reaction evidence="8 9">
        <text>L-kynurenine + NADPH + O2 + H(+) = 3-hydroxy-L-kynurenine + NADP(+) + H2O</text>
        <dbReference type="Rhea" id="RHEA:20545"/>
        <dbReference type="ChEBI" id="CHEBI:15377"/>
        <dbReference type="ChEBI" id="CHEBI:15378"/>
        <dbReference type="ChEBI" id="CHEBI:15379"/>
        <dbReference type="ChEBI" id="CHEBI:57783"/>
        <dbReference type="ChEBI" id="CHEBI:57959"/>
        <dbReference type="ChEBI" id="CHEBI:58125"/>
        <dbReference type="ChEBI" id="CHEBI:58349"/>
        <dbReference type="EC" id="1.14.13.9"/>
    </reaction>
</comment>
<dbReference type="InterPro" id="IPR036188">
    <property type="entry name" value="FAD/NAD-bd_sf"/>
</dbReference>
<dbReference type="OMA" id="REFMFIA"/>
<evidence type="ECO:0000256" key="4">
    <source>
        <dbReference type="ARBA" id="ARBA00022827"/>
    </source>
</evidence>
<keyword evidence="10" id="KW-0472">Membrane</keyword>
<dbReference type="PRINTS" id="PR00420">
    <property type="entry name" value="RNGMNOXGNASE"/>
</dbReference>
<dbReference type="EMBL" id="VRMN01000001">
    <property type="protein sequence ID" value="KAA8497864.1"/>
    <property type="molecule type" value="Genomic_DNA"/>
</dbReference>
<dbReference type="SUPFAM" id="SSF51905">
    <property type="entry name" value="FAD/NAD(P)-binding domain"/>
    <property type="match status" value="1"/>
</dbReference>
<dbReference type="EC" id="1.14.13.9" evidence="9"/>
<evidence type="ECO:0000256" key="10">
    <source>
        <dbReference type="SAM" id="Phobius"/>
    </source>
</evidence>
<dbReference type="UniPathway" id="UPA00253">
    <property type="reaction ID" value="UER00328"/>
</dbReference>
<keyword evidence="10" id="KW-1133">Transmembrane helix</keyword>
<gene>
    <name evidence="9" type="primary">KMO</name>
    <name evidence="12" type="ORF">FVE85_5449</name>
</gene>
<sequence length="459" mass="50753">MEEEKHEIVIVGAGLAGSLLALMLAQRGKHVRVFEYRDDPRRAAGGKERARSINLALSTRGLTALNKAGLEERLREIGVPMHGRCLHSVAGTTELQRYGQQGQYLLSVSRSRLNEVLIDAAAQYGDHVSISFGQKCETADLDTGTLEFGARSGTKAARTRVQAKHIIGADGSFSRVRGAMQKKDRFNFQQSYLPAGYKELSIPPGPQGEYQMEPHALHIWPRHKFMLIALPNLDGSFTCTLFMDFEGPQSFAALKTEQDVEAFFRAHFKDALPLMPTLVEDFFANPTPSLVTIRCDPFHHMDRALLIGDAAHAIVPFFGQGINAGFEDVRILTELMDSHEANAGFDEALFRSYTAARKENADAIADLALSNYDEMASKTASAWFRVRRRMGLLLNKVAPGAFMPLYSMISFSNIPYAESVRRSKMQEERIKSILFASGALVLGATACLAGARHLVTSRR</sequence>
<keyword evidence="13" id="KW-1185">Reference proteome</keyword>
<dbReference type="InterPro" id="IPR027545">
    <property type="entry name" value="Kynurenine_monooxygenase"/>
</dbReference>
<evidence type="ECO:0000259" key="11">
    <source>
        <dbReference type="Pfam" id="PF01494"/>
    </source>
</evidence>
<dbReference type="GO" id="GO:0006569">
    <property type="term" value="P:L-tryptophan catabolic process"/>
    <property type="evidence" value="ECO:0007669"/>
    <property type="project" value="UniProtKB-UniRule"/>
</dbReference>
<dbReference type="GO" id="GO:0043420">
    <property type="term" value="P:anthranilate metabolic process"/>
    <property type="evidence" value="ECO:0007669"/>
    <property type="project" value="UniProtKB-UniRule"/>
</dbReference>
<comment type="cofactor">
    <cofactor evidence="1 9">
        <name>FAD</name>
        <dbReference type="ChEBI" id="CHEBI:57692"/>
    </cofactor>
</comment>
<keyword evidence="5 9" id="KW-0521">NADP</keyword>
<dbReference type="InterPro" id="IPR002938">
    <property type="entry name" value="FAD-bd"/>
</dbReference>
<evidence type="ECO:0000256" key="5">
    <source>
        <dbReference type="ARBA" id="ARBA00022857"/>
    </source>
</evidence>
<dbReference type="GO" id="GO:0034354">
    <property type="term" value="P:'de novo' NAD+ biosynthetic process from L-tryptophan"/>
    <property type="evidence" value="ECO:0007669"/>
    <property type="project" value="UniProtKB-UniRule"/>
</dbReference>
<accession>A0A5J4Z4J9</accession>
<reference evidence="13" key="1">
    <citation type="journal article" date="2019" name="Nat. Commun.">
        <title>Expansion of phycobilisome linker gene families in mesophilic red algae.</title>
        <authorList>
            <person name="Lee J."/>
            <person name="Kim D."/>
            <person name="Bhattacharya D."/>
            <person name="Yoon H.S."/>
        </authorList>
    </citation>
    <scope>NUCLEOTIDE SEQUENCE [LARGE SCALE GENOMIC DNA]</scope>
    <source>
        <strain evidence="13">CCMP 1328</strain>
    </source>
</reference>
<evidence type="ECO:0000256" key="3">
    <source>
        <dbReference type="ARBA" id="ARBA00022642"/>
    </source>
</evidence>
<comment type="caution">
    <text evidence="12">The sequence shown here is derived from an EMBL/GenBank/DDBJ whole genome shotgun (WGS) entry which is preliminary data.</text>
</comment>
<comment type="similarity">
    <text evidence="9">Belongs to the aromatic-ring hydroxylase family. KMO subfamily.</text>
</comment>
<feature type="transmembrane region" description="Helical" evidence="10">
    <location>
        <begin position="6"/>
        <end position="25"/>
    </location>
</feature>
<evidence type="ECO:0000256" key="8">
    <source>
        <dbReference type="ARBA" id="ARBA00047818"/>
    </source>
</evidence>
<name>A0A5J4Z4J9_PORPP</name>
<dbReference type="GO" id="GO:0019805">
    <property type="term" value="P:quinolinate biosynthetic process"/>
    <property type="evidence" value="ECO:0007669"/>
    <property type="project" value="UniProtKB-UniRule"/>
</dbReference>
<keyword evidence="10" id="KW-0812">Transmembrane</keyword>
<comment type="function">
    <text evidence="9">Catalyzes the hydroxylation of L-kynurenine (L-Kyn) to form 3-hydroxy-L-kynurenine (L-3OHKyn). Required for synthesis of quinolinic acid.</text>
</comment>
<keyword evidence="6 9" id="KW-0560">Oxidoreductase</keyword>
<dbReference type="GO" id="GO:0071949">
    <property type="term" value="F:FAD binding"/>
    <property type="evidence" value="ECO:0007669"/>
    <property type="project" value="InterPro"/>
</dbReference>
<dbReference type="Pfam" id="PF01494">
    <property type="entry name" value="FAD_binding_3"/>
    <property type="match status" value="1"/>
</dbReference>
<dbReference type="AlphaFoldDB" id="A0A5J4Z4J9"/>
<feature type="transmembrane region" description="Helical" evidence="10">
    <location>
        <begin position="393"/>
        <end position="412"/>
    </location>
</feature>
<keyword evidence="7 9" id="KW-0503">Monooxygenase</keyword>
<dbReference type="HAMAP" id="MF_01971">
    <property type="entry name" value="Kynurenine_monooxygenase"/>
    <property type="match status" value="1"/>
</dbReference>
<dbReference type="FunFam" id="3.50.50.60:FF:000185">
    <property type="entry name" value="Kynurenine 3-monooxygenase"/>
    <property type="match status" value="1"/>
</dbReference>
<evidence type="ECO:0000256" key="9">
    <source>
        <dbReference type="HAMAP-Rule" id="MF_03018"/>
    </source>
</evidence>
<evidence type="ECO:0000256" key="1">
    <source>
        <dbReference type="ARBA" id="ARBA00001974"/>
    </source>
</evidence>
<feature type="domain" description="FAD-binding" evidence="11">
    <location>
        <begin position="7"/>
        <end position="366"/>
    </location>
</feature>
<dbReference type="Proteomes" id="UP000324585">
    <property type="component" value="Unassembled WGS sequence"/>
</dbReference>
<dbReference type="GO" id="GO:0005741">
    <property type="term" value="C:mitochondrial outer membrane"/>
    <property type="evidence" value="ECO:0007669"/>
    <property type="project" value="TreeGrafter"/>
</dbReference>
<evidence type="ECO:0000256" key="6">
    <source>
        <dbReference type="ARBA" id="ARBA00023002"/>
    </source>
</evidence>
<dbReference type="GO" id="GO:0004502">
    <property type="term" value="F:kynurenine 3-monooxygenase activity"/>
    <property type="evidence" value="ECO:0007669"/>
    <property type="project" value="UniProtKB-UniRule"/>
</dbReference>
<evidence type="ECO:0000256" key="7">
    <source>
        <dbReference type="ARBA" id="ARBA00023033"/>
    </source>
</evidence>
<keyword evidence="3 9" id="KW-0662">Pyridine nucleotide biosynthesis</keyword>
<comment type="subcellular location">
    <subcellularLocation>
        <location evidence="9">Mitochondrion</location>
    </subcellularLocation>
</comment>
<dbReference type="Gene3D" id="3.50.50.60">
    <property type="entry name" value="FAD/NAD(P)-binding domain"/>
    <property type="match status" value="1"/>
</dbReference>
<evidence type="ECO:0000256" key="2">
    <source>
        <dbReference type="ARBA" id="ARBA00022630"/>
    </source>
</evidence>
<feature type="transmembrane region" description="Helical" evidence="10">
    <location>
        <begin position="432"/>
        <end position="451"/>
    </location>
</feature>
<keyword evidence="4 9" id="KW-0274">FAD</keyword>
<proteinExistence type="inferred from homology"/>
<dbReference type="PANTHER" id="PTHR46028:SF2">
    <property type="entry name" value="KYNURENINE 3-MONOOXYGENASE"/>
    <property type="match status" value="1"/>
</dbReference>
<comment type="pathway">
    <text evidence="9">Cofactor biosynthesis; NAD(+) biosynthesis; quinolinate from L-kynurenine: step 1/3.</text>
</comment>
<dbReference type="PANTHER" id="PTHR46028">
    <property type="entry name" value="KYNURENINE 3-MONOOXYGENASE"/>
    <property type="match status" value="1"/>
</dbReference>
<keyword evidence="2 9" id="KW-0285">Flavoprotein</keyword>
<evidence type="ECO:0000313" key="13">
    <source>
        <dbReference type="Proteomes" id="UP000324585"/>
    </source>
</evidence>
<dbReference type="GO" id="GO:0070189">
    <property type="term" value="P:kynurenine metabolic process"/>
    <property type="evidence" value="ECO:0007669"/>
    <property type="project" value="TreeGrafter"/>
</dbReference>